<dbReference type="InterPro" id="IPR033940">
    <property type="entry name" value="IPMI_Swivel"/>
</dbReference>
<organism evidence="4 5">
    <name type="scientific">Aerophobetes bacterium</name>
    <dbReference type="NCBI Taxonomy" id="2030807"/>
    <lineage>
        <taxon>Bacteria</taxon>
        <taxon>Candidatus Aerophobota</taxon>
    </lineage>
</organism>
<evidence type="ECO:0000259" key="3">
    <source>
        <dbReference type="Pfam" id="PF00694"/>
    </source>
</evidence>
<dbReference type="InterPro" id="IPR050075">
    <property type="entry name" value="LeuD"/>
</dbReference>
<dbReference type="NCBIfam" id="TIGR02087">
    <property type="entry name" value="LEUD_arch"/>
    <property type="match status" value="1"/>
</dbReference>
<feature type="domain" description="Aconitase A/isopropylmalate dehydratase small subunit swivel" evidence="3">
    <location>
        <begin position="38"/>
        <end position="100"/>
    </location>
</feature>
<evidence type="ECO:0000256" key="1">
    <source>
        <dbReference type="ARBA" id="ARBA00009869"/>
    </source>
</evidence>
<dbReference type="InterPro" id="IPR000573">
    <property type="entry name" value="AconitaseA/IPMdHydase_ssu_swvl"/>
</dbReference>
<dbReference type="CDD" id="cd01577">
    <property type="entry name" value="IPMI_Swivel"/>
    <property type="match status" value="1"/>
</dbReference>
<dbReference type="PANTHER" id="PTHR43345">
    <property type="entry name" value="3-ISOPROPYLMALATE DEHYDRATASE SMALL SUBUNIT 2-RELATED-RELATED"/>
    <property type="match status" value="1"/>
</dbReference>
<dbReference type="Pfam" id="PF00694">
    <property type="entry name" value="Aconitase_C"/>
    <property type="match status" value="1"/>
</dbReference>
<dbReference type="GO" id="GO:0016836">
    <property type="term" value="F:hydro-lyase activity"/>
    <property type="evidence" value="ECO:0007669"/>
    <property type="project" value="InterPro"/>
</dbReference>
<dbReference type="Gene3D" id="3.20.19.10">
    <property type="entry name" value="Aconitase, domain 4"/>
    <property type="match status" value="1"/>
</dbReference>
<evidence type="ECO:0000256" key="2">
    <source>
        <dbReference type="ARBA" id="ARBA00023239"/>
    </source>
</evidence>
<dbReference type="AlphaFoldDB" id="A0A523YQT4"/>
<dbReference type="HAMAP" id="MF_01032">
    <property type="entry name" value="LeuD_type2"/>
    <property type="match status" value="1"/>
</dbReference>
<reference evidence="4 5" key="1">
    <citation type="submission" date="2019-03" db="EMBL/GenBank/DDBJ databases">
        <title>Metabolic potential of uncultured bacteria and archaea associated with petroleum seepage in deep-sea sediments.</title>
        <authorList>
            <person name="Dong X."/>
            <person name="Hubert C."/>
        </authorList>
    </citation>
    <scope>NUCLEOTIDE SEQUENCE [LARGE SCALE GENOMIC DNA]</scope>
    <source>
        <strain evidence="4">E29_bin28</strain>
    </source>
</reference>
<keyword evidence="2" id="KW-0456">Lyase</keyword>
<feature type="non-terminal residue" evidence="4">
    <location>
        <position position="165"/>
    </location>
</feature>
<dbReference type="PANTHER" id="PTHR43345:SF2">
    <property type="entry name" value="3-ISOPROPYLMALATE DEHYDRATASE SMALL SUBUNIT 1"/>
    <property type="match status" value="1"/>
</dbReference>
<sequence length="165" mass="18645">MKIEGRALKYGDNINTDEIIPGVYLNITDGKELAKHCMEPIDKDFLRKVKQRNILVAGKNFGCGSSREHAPIALKGAGVSFIIAASFARIFFRNALNIGLPIVECREAAQEIRDNDRLIIDWVEGKIQNLAKKESYSVAPFPPFLQELIRQGGLEKYIKNRMRQK</sequence>
<dbReference type="Proteomes" id="UP000316925">
    <property type="component" value="Unassembled WGS sequence"/>
</dbReference>
<dbReference type="SUPFAM" id="SSF52016">
    <property type="entry name" value="LeuD/IlvD-like"/>
    <property type="match status" value="1"/>
</dbReference>
<comment type="caution">
    <text evidence="4">The sequence shown here is derived from an EMBL/GenBank/DDBJ whole genome shotgun (WGS) entry which is preliminary data.</text>
</comment>
<dbReference type="EMBL" id="SOIJ01000061">
    <property type="protein sequence ID" value="TET93861.1"/>
    <property type="molecule type" value="Genomic_DNA"/>
</dbReference>
<proteinExistence type="inferred from homology"/>
<comment type="similarity">
    <text evidence="1">Belongs to the LeuD family. LeuD type 2 subfamily.</text>
</comment>
<dbReference type="InterPro" id="IPR011827">
    <property type="entry name" value="LeuD_type2/HacB/DmdB"/>
</dbReference>
<gene>
    <name evidence="4" type="ORF">E3J33_01065</name>
</gene>
<name>A0A523YQT4_UNCAE</name>
<dbReference type="InterPro" id="IPR015928">
    <property type="entry name" value="Aconitase/3IPM_dehydase_swvl"/>
</dbReference>
<evidence type="ECO:0000313" key="5">
    <source>
        <dbReference type="Proteomes" id="UP000316925"/>
    </source>
</evidence>
<protein>
    <submittedName>
        <fullName evidence="4">3-isopropylmalate dehydratase small subunit</fullName>
    </submittedName>
</protein>
<evidence type="ECO:0000313" key="4">
    <source>
        <dbReference type="EMBL" id="TET93861.1"/>
    </source>
</evidence>
<accession>A0A523YQT4</accession>